<dbReference type="PANTHER" id="PTHR45934">
    <property type="entry name" value="FAD/NAD(P)-BINDING OXIDOREDUCTASE FAMILY PROTEIN"/>
    <property type="match status" value="1"/>
</dbReference>
<keyword evidence="1" id="KW-0560">Oxidoreductase</keyword>
<keyword evidence="6" id="KW-1185">Reference proteome</keyword>
<organism evidence="5 6">
    <name type="scientific">Cinchona calisaya</name>
    <dbReference type="NCBI Taxonomy" id="153742"/>
    <lineage>
        <taxon>Eukaryota</taxon>
        <taxon>Viridiplantae</taxon>
        <taxon>Streptophyta</taxon>
        <taxon>Embryophyta</taxon>
        <taxon>Tracheophyta</taxon>
        <taxon>Spermatophyta</taxon>
        <taxon>Magnoliopsida</taxon>
        <taxon>eudicotyledons</taxon>
        <taxon>Gunneridae</taxon>
        <taxon>Pentapetalae</taxon>
        <taxon>asterids</taxon>
        <taxon>lamiids</taxon>
        <taxon>Gentianales</taxon>
        <taxon>Rubiaceae</taxon>
        <taxon>Cinchonoideae</taxon>
        <taxon>Cinchoneae</taxon>
        <taxon>Cinchona</taxon>
    </lineage>
</organism>
<gene>
    <name evidence="5" type="ORF">ACH5RR_025975</name>
</gene>
<evidence type="ECO:0000256" key="1">
    <source>
        <dbReference type="ARBA" id="ARBA00023002"/>
    </source>
</evidence>
<reference evidence="5 6" key="1">
    <citation type="submission" date="2024-11" db="EMBL/GenBank/DDBJ databases">
        <title>A near-complete genome assembly of Cinchona calisaya.</title>
        <authorList>
            <person name="Lian D.C."/>
            <person name="Zhao X.W."/>
            <person name="Wei L."/>
        </authorList>
    </citation>
    <scope>NUCLEOTIDE SEQUENCE [LARGE SCALE GENOMIC DNA]</scope>
    <source>
        <tissue evidence="5">Nenye</tissue>
    </source>
</reference>
<protein>
    <recommendedName>
        <fullName evidence="4">FAD-binding domain-containing protein</fullName>
    </recommendedName>
</protein>
<dbReference type="Gene3D" id="3.50.50.60">
    <property type="entry name" value="FAD/NAD(P)-binding domain"/>
    <property type="match status" value="1"/>
</dbReference>
<dbReference type="SUPFAM" id="SSF51905">
    <property type="entry name" value="FAD/NAD(P)-binding domain"/>
    <property type="match status" value="1"/>
</dbReference>
<dbReference type="Proteomes" id="UP001630127">
    <property type="component" value="Unassembled WGS sequence"/>
</dbReference>
<feature type="domain" description="FAD-binding" evidence="4">
    <location>
        <begin position="11"/>
        <end position="69"/>
    </location>
</feature>
<dbReference type="Pfam" id="PF01494">
    <property type="entry name" value="FAD_binding_3"/>
    <property type="match status" value="1"/>
</dbReference>
<evidence type="ECO:0000256" key="2">
    <source>
        <dbReference type="ARBA" id="ARBA00023033"/>
    </source>
</evidence>
<evidence type="ECO:0000313" key="5">
    <source>
        <dbReference type="EMBL" id="KAL3513258.1"/>
    </source>
</evidence>
<dbReference type="InterPro" id="IPR002938">
    <property type="entry name" value="FAD-bd"/>
</dbReference>
<dbReference type="PANTHER" id="PTHR45934:SF2">
    <property type="entry name" value="MONOOXYGENASE 1"/>
    <property type="match status" value="1"/>
</dbReference>
<dbReference type="InterPro" id="IPR044560">
    <property type="entry name" value="MOase"/>
</dbReference>
<name>A0ABD2Z673_9GENT</name>
<evidence type="ECO:0000256" key="3">
    <source>
        <dbReference type="ARBA" id="ARBA00024018"/>
    </source>
</evidence>
<comment type="caution">
    <text evidence="5">The sequence shown here is derived from an EMBL/GenBank/DDBJ whole genome shotgun (WGS) entry which is preliminary data.</text>
</comment>
<accession>A0ABD2Z673</accession>
<keyword evidence="2" id="KW-0503">Monooxygenase</keyword>
<evidence type="ECO:0000259" key="4">
    <source>
        <dbReference type="Pfam" id="PF01494"/>
    </source>
</evidence>
<dbReference type="PRINTS" id="PR00420">
    <property type="entry name" value="RNGMNOXGNASE"/>
</dbReference>
<dbReference type="InterPro" id="IPR036188">
    <property type="entry name" value="FAD/NAD-bd_sf"/>
</dbReference>
<sequence>MIEGSNLDSLSIKHLRYYAPWEMLIGRFCKGSITVAGDAMHAMGPFLGQGASAALEDAVVLARNLGRKITSLNPCERGKEIITHKIGEAFVQYMEERRMRMVRLATQAYLIGLILQSHQCPLQNPLLSS</sequence>
<evidence type="ECO:0000313" key="6">
    <source>
        <dbReference type="Proteomes" id="UP001630127"/>
    </source>
</evidence>
<dbReference type="EMBL" id="JBJUIK010000011">
    <property type="protein sequence ID" value="KAL3513258.1"/>
    <property type="molecule type" value="Genomic_DNA"/>
</dbReference>
<comment type="similarity">
    <text evidence="3">Belongs to the 3-hydroxybenzoate 6-hydroxylase family.</text>
</comment>
<proteinExistence type="inferred from homology"/>
<dbReference type="GO" id="GO:0004497">
    <property type="term" value="F:monooxygenase activity"/>
    <property type="evidence" value="ECO:0007669"/>
    <property type="project" value="UniProtKB-KW"/>
</dbReference>
<dbReference type="AlphaFoldDB" id="A0ABD2Z673"/>